<organism evidence="2 3">
    <name type="scientific">Lasiosphaeris hirsuta</name>
    <dbReference type="NCBI Taxonomy" id="260670"/>
    <lineage>
        <taxon>Eukaryota</taxon>
        <taxon>Fungi</taxon>
        <taxon>Dikarya</taxon>
        <taxon>Ascomycota</taxon>
        <taxon>Pezizomycotina</taxon>
        <taxon>Sordariomycetes</taxon>
        <taxon>Sordariomycetidae</taxon>
        <taxon>Sordariales</taxon>
        <taxon>Lasiosphaeriaceae</taxon>
        <taxon>Lasiosphaeris</taxon>
    </lineage>
</organism>
<dbReference type="Proteomes" id="UP001172102">
    <property type="component" value="Unassembled WGS sequence"/>
</dbReference>
<keyword evidence="3" id="KW-1185">Reference proteome</keyword>
<accession>A0AA40ARY1</accession>
<comment type="caution">
    <text evidence="2">The sequence shown here is derived from an EMBL/GenBank/DDBJ whole genome shotgun (WGS) entry which is preliminary data.</text>
</comment>
<proteinExistence type="predicted"/>
<name>A0AA40ARY1_9PEZI</name>
<evidence type="ECO:0000313" key="3">
    <source>
        <dbReference type="Proteomes" id="UP001172102"/>
    </source>
</evidence>
<feature type="region of interest" description="Disordered" evidence="1">
    <location>
        <begin position="72"/>
        <end position="113"/>
    </location>
</feature>
<dbReference type="AlphaFoldDB" id="A0AA40ARY1"/>
<sequence>MQLQFQAASLFSLTLSLSFRRAGMRQTSKLAEVDWLALLPLLVADAHAMQAAKADLSCHGLFPLSLLARPCSPTARTPESHSVSLMLSTLSTHNSDKEASADLGTDQGRLGNL</sequence>
<evidence type="ECO:0000256" key="1">
    <source>
        <dbReference type="SAM" id="MobiDB-lite"/>
    </source>
</evidence>
<protein>
    <submittedName>
        <fullName evidence="2">Uncharacterized protein</fullName>
    </submittedName>
</protein>
<dbReference type="EMBL" id="JAUKUA010000003">
    <property type="protein sequence ID" value="KAK0720854.1"/>
    <property type="molecule type" value="Genomic_DNA"/>
</dbReference>
<reference evidence="2" key="1">
    <citation type="submission" date="2023-06" db="EMBL/GenBank/DDBJ databases">
        <title>Genome-scale phylogeny and comparative genomics of the fungal order Sordariales.</title>
        <authorList>
            <consortium name="Lawrence Berkeley National Laboratory"/>
            <person name="Hensen N."/>
            <person name="Bonometti L."/>
            <person name="Westerberg I."/>
            <person name="Brannstrom I.O."/>
            <person name="Guillou S."/>
            <person name="Cros-Aarteil S."/>
            <person name="Calhoun S."/>
            <person name="Haridas S."/>
            <person name="Kuo A."/>
            <person name="Mondo S."/>
            <person name="Pangilinan J."/>
            <person name="Riley R."/>
            <person name="Labutti K."/>
            <person name="Andreopoulos B."/>
            <person name="Lipzen A."/>
            <person name="Chen C."/>
            <person name="Yanf M."/>
            <person name="Daum C."/>
            <person name="Ng V."/>
            <person name="Clum A."/>
            <person name="Steindorff A."/>
            <person name="Ohm R."/>
            <person name="Martin F."/>
            <person name="Silar P."/>
            <person name="Natvig D."/>
            <person name="Lalanne C."/>
            <person name="Gautier V."/>
            <person name="Ament-Velasquez S.L."/>
            <person name="Kruys A."/>
            <person name="Hutchinson M.I."/>
            <person name="Powell A.J."/>
            <person name="Barry K."/>
            <person name="Miller A.N."/>
            <person name="Grigoriev I.V."/>
            <person name="Debuchy R."/>
            <person name="Gladieux P."/>
            <person name="Thoren M.H."/>
            <person name="Johannesson H."/>
        </authorList>
    </citation>
    <scope>NUCLEOTIDE SEQUENCE</scope>
    <source>
        <strain evidence="2">SMH4607-1</strain>
    </source>
</reference>
<feature type="compositionally biased region" description="Polar residues" evidence="1">
    <location>
        <begin position="74"/>
        <end position="93"/>
    </location>
</feature>
<evidence type="ECO:0000313" key="2">
    <source>
        <dbReference type="EMBL" id="KAK0720854.1"/>
    </source>
</evidence>
<gene>
    <name evidence="2" type="ORF">B0H67DRAFT_577554</name>
</gene>